<keyword evidence="6" id="KW-1185">Reference proteome</keyword>
<dbReference type="InterPro" id="IPR050452">
    <property type="entry name" value="Metacaspase"/>
</dbReference>
<organism evidence="5 6">
    <name type="scientific">Mycena venus</name>
    <dbReference type="NCBI Taxonomy" id="2733690"/>
    <lineage>
        <taxon>Eukaryota</taxon>
        <taxon>Fungi</taxon>
        <taxon>Dikarya</taxon>
        <taxon>Basidiomycota</taxon>
        <taxon>Agaricomycotina</taxon>
        <taxon>Agaricomycetes</taxon>
        <taxon>Agaricomycetidae</taxon>
        <taxon>Agaricales</taxon>
        <taxon>Marasmiineae</taxon>
        <taxon>Mycenaceae</taxon>
        <taxon>Mycena</taxon>
    </lineage>
</organism>
<dbReference type="InterPro" id="IPR011600">
    <property type="entry name" value="Pept_C14_caspase"/>
</dbReference>
<sequence length="653" mass="72438">MNYFALIIGIDQYASPDIRPLHGCVNDAKAFEQFLKGKLGVPDSQIRVLHNAQATRANILDNFNSFLIYNAIIRKEGDAIIFFFAGHGGHPPAETPKGFVETICPHDERLRINEKYIHGIPDFTFYQLFNELAAAKGNNITAIFDSCHSGGVGRDGIAVRYAPGGAKIPAYRDEGLVPETGRSMTQETPYGFAHKYMESHVLLAACHETQLARENIFDGVYRGYFSESLLRQLNTFSLEMITNRDIIHFTGSWENQHPQVEGVHKNRALFRESYPRASKAVPVFEGKEAGLFEIRMGDTSAVVIGTEFLVTDAEGGATIGRLKAQDVSFHSCVCVFTTADGPTKLGRGWKAAVSKWNHTMLKIFLSPNFDVTVAAALFPVDTSVAGSGSEGPKIYSKVEIAKDGDIELRVQKKGHLKLNFTVVALKGICADLELPETKISLTSDDISRLPVIMDSIAQFHYFLNMQSNKEPIKGVTLEMHTLQHPPELKLVAGRRVRVRKPSPNILDNQMKAEVANEDKLGFTFFNRSMLKLFPYLFYFDPTTFSIIRCYAPQSAEKVHPLPAWRGSGDPPKVGIGYSEGDEAFVFDGNPAEVGILKAFLSTENLQMDWIEQTFPLTSAKPRLMVATEAPTQAAIEDSTWDAFYAIVTMKSGF</sequence>
<dbReference type="InterPro" id="IPR029030">
    <property type="entry name" value="Caspase-like_dom_sf"/>
</dbReference>
<feature type="domain" description="Peptidase C14 caspase" evidence="4">
    <location>
        <begin position="4"/>
        <end position="237"/>
    </location>
</feature>
<dbReference type="GO" id="GO:0006915">
    <property type="term" value="P:apoptotic process"/>
    <property type="evidence" value="ECO:0007669"/>
    <property type="project" value="UniProtKB-KW"/>
</dbReference>
<dbReference type="PANTHER" id="PTHR48104:SF30">
    <property type="entry name" value="METACASPASE-1"/>
    <property type="match status" value="1"/>
</dbReference>
<dbReference type="Gene3D" id="3.40.50.1460">
    <property type="match status" value="1"/>
</dbReference>
<dbReference type="EMBL" id="JACAZI010000028">
    <property type="protein sequence ID" value="KAF7333843.1"/>
    <property type="molecule type" value="Genomic_DNA"/>
</dbReference>
<keyword evidence="3" id="KW-0788">Thiol protease</keyword>
<dbReference type="PANTHER" id="PTHR48104">
    <property type="entry name" value="METACASPASE-4"/>
    <property type="match status" value="1"/>
</dbReference>
<keyword evidence="3" id="KW-0378">Hydrolase</keyword>
<comment type="caution">
    <text evidence="5">The sequence shown here is derived from an EMBL/GenBank/DDBJ whole genome shotgun (WGS) entry which is preliminary data.</text>
</comment>
<dbReference type="SUPFAM" id="SSF52129">
    <property type="entry name" value="Caspase-like"/>
    <property type="match status" value="1"/>
</dbReference>
<dbReference type="GO" id="GO:0005737">
    <property type="term" value="C:cytoplasm"/>
    <property type="evidence" value="ECO:0007669"/>
    <property type="project" value="TreeGrafter"/>
</dbReference>
<evidence type="ECO:0000313" key="5">
    <source>
        <dbReference type="EMBL" id="KAF7333843.1"/>
    </source>
</evidence>
<dbReference type="Pfam" id="PF00656">
    <property type="entry name" value="Peptidase_C14"/>
    <property type="match status" value="1"/>
</dbReference>
<evidence type="ECO:0000259" key="4">
    <source>
        <dbReference type="Pfam" id="PF00656"/>
    </source>
</evidence>
<protein>
    <submittedName>
        <fullName evidence="5">Metacaspase-7</fullName>
    </submittedName>
</protein>
<proteinExistence type="inferred from homology"/>
<gene>
    <name evidence="5" type="ORF">MVEN_02341200</name>
</gene>
<dbReference type="Proteomes" id="UP000620124">
    <property type="component" value="Unassembled WGS sequence"/>
</dbReference>
<dbReference type="GO" id="GO:0006508">
    <property type="term" value="P:proteolysis"/>
    <property type="evidence" value="ECO:0007669"/>
    <property type="project" value="InterPro"/>
</dbReference>
<accession>A0A8H6X3M4</accession>
<dbReference type="OrthoDB" id="2943256at2759"/>
<dbReference type="GO" id="GO:0004197">
    <property type="term" value="F:cysteine-type endopeptidase activity"/>
    <property type="evidence" value="ECO:0007669"/>
    <property type="project" value="InterPro"/>
</dbReference>
<keyword evidence="3" id="KW-0645">Protease</keyword>
<evidence type="ECO:0000256" key="2">
    <source>
        <dbReference type="ARBA" id="ARBA00022703"/>
    </source>
</evidence>
<reference evidence="5" key="1">
    <citation type="submission" date="2020-05" db="EMBL/GenBank/DDBJ databases">
        <title>Mycena genomes resolve the evolution of fungal bioluminescence.</title>
        <authorList>
            <person name="Tsai I.J."/>
        </authorList>
    </citation>
    <scope>NUCLEOTIDE SEQUENCE</scope>
    <source>
        <strain evidence="5">CCC161011</strain>
    </source>
</reference>
<keyword evidence="2" id="KW-0053">Apoptosis</keyword>
<evidence type="ECO:0000256" key="3">
    <source>
        <dbReference type="ARBA" id="ARBA00022807"/>
    </source>
</evidence>
<evidence type="ECO:0000313" key="6">
    <source>
        <dbReference type="Proteomes" id="UP000620124"/>
    </source>
</evidence>
<dbReference type="AlphaFoldDB" id="A0A8H6X3M4"/>
<evidence type="ECO:0000256" key="1">
    <source>
        <dbReference type="ARBA" id="ARBA00009005"/>
    </source>
</evidence>
<comment type="similarity">
    <text evidence="1">Belongs to the peptidase C14B family.</text>
</comment>
<name>A0A8H6X3M4_9AGAR</name>